<evidence type="ECO:0000313" key="3">
    <source>
        <dbReference type="Proteomes" id="UP000237640"/>
    </source>
</evidence>
<protein>
    <submittedName>
        <fullName evidence="2">Uncharacterized protein</fullName>
    </submittedName>
</protein>
<keyword evidence="1" id="KW-0472">Membrane</keyword>
<keyword evidence="1" id="KW-1133">Transmembrane helix</keyword>
<evidence type="ECO:0000256" key="1">
    <source>
        <dbReference type="SAM" id="Phobius"/>
    </source>
</evidence>
<dbReference type="Proteomes" id="UP000237640">
    <property type="component" value="Unassembled WGS sequence"/>
</dbReference>
<proteinExistence type="predicted"/>
<dbReference type="EMBL" id="PVYX01000001">
    <property type="protein sequence ID" value="PRX57243.1"/>
    <property type="molecule type" value="Genomic_DNA"/>
</dbReference>
<evidence type="ECO:0000313" key="2">
    <source>
        <dbReference type="EMBL" id="PRX57243.1"/>
    </source>
</evidence>
<feature type="transmembrane region" description="Helical" evidence="1">
    <location>
        <begin position="53"/>
        <end position="72"/>
    </location>
</feature>
<reference evidence="2 3" key="1">
    <citation type="submission" date="2018-03" db="EMBL/GenBank/DDBJ databases">
        <title>Genomic Encyclopedia of Archaeal and Bacterial Type Strains, Phase II (KMG-II): from individual species to whole genera.</title>
        <authorList>
            <person name="Goeker M."/>
        </authorList>
    </citation>
    <scope>NUCLEOTIDE SEQUENCE [LARGE SCALE GENOMIC DNA]</scope>
    <source>
        <strain evidence="2 3">DSM 25027</strain>
    </source>
</reference>
<feature type="transmembrane region" description="Helical" evidence="1">
    <location>
        <begin position="139"/>
        <end position="159"/>
    </location>
</feature>
<gene>
    <name evidence="2" type="ORF">CLV81_1246</name>
</gene>
<feature type="transmembrane region" description="Helical" evidence="1">
    <location>
        <begin position="84"/>
        <end position="106"/>
    </location>
</feature>
<sequence>MALAVFIVFYLISILIHVHSLALLSPNNTISIWDGYLCDLIEPSIPGLYRNTARPFAVVALWSICFGLLFLWRKLITVLRPNFGWYQIIWHGLGLFSIFLMLLLPFGNHDRIIFFSGMSGIFSVLFVCLDLAKNRCYEQLWAGILFLIALTSNNLLYLLDFWVDLLPMIQKFTLLSFVVWYLLLDKLTAK</sequence>
<organism evidence="2 3">
    <name type="scientific">Flagellimonas meridianipacifica</name>
    <dbReference type="NCBI Taxonomy" id="1080225"/>
    <lineage>
        <taxon>Bacteria</taxon>
        <taxon>Pseudomonadati</taxon>
        <taxon>Bacteroidota</taxon>
        <taxon>Flavobacteriia</taxon>
        <taxon>Flavobacteriales</taxon>
        <taxon>Flavobacteriaceae</taxon>
        <taxon>Flagellimonas</taxon>
    </lineage>
</organism>
<name>A0A2T0MI45_9FLAO</name>
<accession>A0A2T0MI45</accession>
<comment type="caution">
    <text evidence="2">The sequence shown here is derived from an EMBL/GenBank/DDBJ whole genome shotgun (WGS) entry which is preliminary data.</text>
</comment>
<feature type="transmembrane region" description="Helical" evidence="1">
    <location>
        <begin position="112"/>
        <end position="132"/>
    </location>
</feature>
<dbReference type="AlphaFoldDB" id="A0A2T0MI45"/>
<keyword evidence="1" id="KW-0812">Transmembrane</keyword>
<keyword evidence="3" id="KW-1185">Reference proteome</keyword>
<feature type="transmembrane region" description="Helical" evidence="1">
    <location>
        <begin position="165"/>
        <end position="184"/>
    </location>
</feature>